<keyword evidence="8" id="KW-0456">Lyase</keyword>
<evidence type="ECO:0000256" key="1">
    <source>
        <dbReference type="ARBA" id="ARBA00001633"/>
    </source>
</evidence>
<comment type="pathway">
    <text evidence="2">Amino-acid biosynthesis; L-tryptophan biosynthesis; L-tryptophan from chorismate: step 4/5.</text>
</comment>
<dbReference type="InterPro" id="IPR045186">
    <property type="entry name" value="Indole-3-glycerol_P_synth"/>
</dbReference>
<keyword evidence="6" id="KW-0822">Tryptophan biosynthesis</keyword>
<organism evidence="10 11">
    <name type="scientific">Pisum sativum</name>
    <name type="common">Garden pea</name>
    <name type="synonym">Lathyrus oleraceus</name>
    <dbReference type="NCBI Taxonomy" id="3888"/>
    <lineage>
        <taxon>Eukaryota</taxon>
        <taxon>Viridiplantae</taxon>
        <taxon>Streptophyta</taxon>
        <taxon>Embryophyta</taxon>
        <taxon>Tracheophyta</taxon>
        <taxon>Spermatophyta</taxon>
        <taxon>Magnoliopsida</taxon>
        <taxon>eudicotyledons</taxon>
        <taxon>Gunneridae</taxon>
        <taxon>Pentapetalae</taxon>
        <taxon>rosids</taxon>
        <taxon>fabids</taxon>
        <taxon>Fabales</taxon>
        <taxon>Fabaceae</taxon>
        <taxon>Papilionoideae</taxon>
        <taxon>50 kb inversion clade</taxon>
        <taxon>NPAAA clade</taxon>
        <taxon>Hologalegina</taxon>
        <taxon>IRL clade</taxon>
        <taxon>Fabeae</taxon>
        <taxon>Lathyrus</taxon>
    </lineage>
</organism>
<dbReference type="GO" id="GO:0004425">
    <property type="term" value="F:indole-3-glycerol-phosphate synthase activity"/>
    <property type="evidence" value="ECO:0007669"/>
    <property type="project" value="UniProtKB-EC"/>
</dbReference>
<dbReference type="PANTHER" id="PTHR22854">
    <property type="entry name" value="TRYPTOPHAN BIOSYNTHESIS PROTEIN"/>
    <property type="match status" value="1"/>
</dbReference>
<name>A0A9D4ZUS3_PEA</name>
<keyword evidence="4" id="KW-0028">Amino-acid biosynthesis</keyword>
<dbReference type="EC" id="4.1.1.48" evidence="3"/>
<evidence type="ECO:0000313" key="10">
    <source>
        <dbReference type="EMBL" id="KAI5383240.1"/>
    </source>
</evidence>
<dbReference type="SUPFAM" id="SSF51366">
    <property type="entry name" value="Ribulose-phoshate binding barrel"/>
    <property type="match status" value="1"/>
</dbReference>
<dbReference type="InterPro" id="IPR011060">
    <property type="entry name" value="RibuloseP-bd_barrel"/>
</dbReference>
<evidence type="ECO:0000313" key="11">
    <source>
        <dbReference type="Proteomes" id="UP001058974"/>
    </source>
</evidence>
<dbReference type="PANTHER" id="PTHR22854:SF2">
    <property type="entry name" value="INDOLE-3-GLYCEROL-PHOSPHATE SYNTHASE"/>
    <property type="match status" value="1"/>
</dbReference>
<evidence type="ECO:0000256" key="7">
    <source>
        <dbReference type="ARBA" id="ARBA00023141"/>
    </source>
</evidence>
<evidence type="ECO:0000256" key="5">
    <source>
        <dbReference type="ARBA" id="ARBA00022793"/>
    </source>
</evidence>
<evidence type="ECO:0000256" key="4">
    <source>
        <dbReference type="ARBA" id="ARBA00022605"/>
    </source>
</evidence>
<comment type="caution">
    <text evidence="10">The sequence shown here is derived from an EMBL/GenBank/DDBJ whole genome shotgun (WGS) entry which is preliminary data.</text>
</comment>
<evidence type="ECO:0000256" key="6">
    <source>
        <dbReference type="ARBA" id="ARBA00022822"/>
    </source>
</evidence>
<sequence>MTDENTSRSFENLELIRNAGVKCPLLCKEFIIDAWQLYYDQSKGADAVLLIAAVLPDLDIKNMVKICKLLGLAALVEMHDEREFDRILGVESVELIGINNLQNDIALAMTNSQTHIPSKKPENGGKENIKVKICLNLHGIVTVDSETLFGEEEIEVPVTKESAEEDSE</sequence>
<evidence type="ECO:0000256" key="3">
    <source>
        <dbReference type="ARBA" id="ARBA00012362"/>
    </source>
</evidence>
<dbReference type="InterPro" id="IPR013798">
    <property type="entry name" value="Indole-3-glycerol_P_synth_dom"/>
</dbReference>
<evidence type="ECO:0000259" key="9">
    <source>
        <dbReference type="Pfam" id="PF00218"/>
    </source>
</evidence>
<dbReference type="Proteomes" id="UP001058974">
    <property type="component" value="Chromosome 7"/>
</dbReference>
<dbReference type="InterPro" id="IPR013785">
    <property type="entry name" value="Aldolase_TIM"/>
</dbReference>
<protein>
    <recommendedName>
        <fullName evidence="3">indole-3-glycerol-phosphate synthase</fullName>
        <ecNumber evidence="3">4.1.1.48</ecNumber>
    </recommendedName>
</protein>
<dbReference type="Pfam" id="PF00218">
    <property type="entry name" value="IGPS"/>
    <property type="match status" value="1"/>
</dbReference>
<accession>A0A9D4ZUS3</accession>
<reference evidence="10 11" key="1">
    <citation type="journal article" date="2022" name="Nat. Genet.">
        <title>Improved pea reference genome and pan-genome highlight genomic features and evolutionary characteristics.</title>
        <authorList>
            <person name="Yang T."/>
            <person name="Liu R."/>
            <person name="Luo Y."/>
            <person name="Hu S."/>
            <person name="Wang D."/>
            <person name="Wang C."/>
            <person name="Pandey M.K."/>
            <person name="Ge S."/>
            <person name="Xu Q."/>
            <person name="Li N."/>
            <person name="Li G."/>
            <person name="Huang Y."/>
            <person name="Saxena R.K."/>
            <person name="Ji Y."/>
            <person name="Li M."/>
            <person name="Yan X."/>
            <person name="He Y."/>
            <person name="Liu Y."/>
            <person name="Wang X."/>
            <person name="Xiang C."/>
            <person name="Varshney R.K."/>
            <person name="Ding H."/>
            <person name="Gao S."/>
            <person name="Zong X."/>
        </authorList>
    </citation>
    <scope>NUCLEOTIDE SEQUENCE [LARGE SCALE GENOMIC DNA]</scope>
    <source>
        <strain evidence="10 11">cv. Zhongwan 6</strain>
    </source>
</reference>
<feature type="domain" description="Indole-3-glycerol phosphate synthase" evidence="9">
    <location>
        <begin position="9"/>
        <end position="100"/>
    </location>
</feature>
<dbReference type="EMBL" id="JAMSHJ010000007">
    <property type="protein sequence ID" value="KAI5383240.1"/>
    <property type="molecule type" value="Genomic_DNA"/>
</dbReference>
<proteinExistence type="predicted"/>
<dbReference type="GO" id="GO:0004640">
    <property type="term" value="F:phosphoribosylanthranilate isomerase activity"/>
    <property type="evidence" value="ECO:0007669"/>
    <property type="project" value="TreeGrafter"/>
</dbReference>
<dbReference type="Gene3D" id="3.20.20.70">
    <property type="entry name" value="Aldolase class I"/>
    <property type="match status" value="1"/>
</dbReference>
<keyword evidence="5" id="KW-0210">Decarboxylase</keyword>
<dbReference type="GO" id="GO:0000162">
    <property type="term" value="P:L-tryptophan biosynthetic process"/>
    <property type="evidence" value="ECO:0007669"/>
    <property type="project" value="UniProtKB-KW"/>
</dbReference>
<dbReference type="AlphaFoldDB" id="A0A9D4ZUS3"/>
<dbReference type="Gramene" id="Psat07G0059100-T1">
    <property type="protein sequence ID" value="KAI5383240.1"/>
    <property type="gene ID" value="KIW84_070591"/>
</dbReference>
<keyword evidence="7" id="KW-0057">Aromatic amino acid biosynthesis</keyword>
<evidence type="ECO:0000256" key="2">
    <source>
        <dbReference type="ARBA" id="ARBA00004696"/>
    </source>
</evidence>
<evidence type="ECO:0000256" key="8">
    <source>
        <dbReference type="ARBA" id="ARBA00023239"/>
    </source>
</evidence>
<comment type="catalytic activity">
    <reaction evidence="1">
        <text>1-(2-carboxyphenylamino)-1-deoxy-D-ribulose 5-phosphate + H(+) = (1S,2R)-1-C-(indol-3-yl)glycerol 3-phosphate + CO2 + H2O</text>
        <dbReference type="Rhea" id="RHEA:23476"/>
        <dbReference type="ChEBI" id="CHEBI:15377"/>
        <dbReference type="ChEBI" id="CHEBI:15378"/>
        <dbReference type="ChEBI" id="CHEBI:16526"/>
        <dbReference type="ChEBI" id="CHEBI:58613"/>
        <dbReference type="ChEBI" id="CHEBI:58866"/>
        <dbReference type="EC" id="4.1.1.48"/>
    </reaction>
</comment>
<gene>
    <name evidence="10" type="ORF">KIW84_070591</name>
</gene>
<keyword evidence="11" id="KW-1185">Reference proteome</keyword>